<name>A0A251KT89_MANES</name>
<proteinExistence type="predicted"/>
<evidence type="ECO:0000313" key="2">
    <source>
        <dbReference type="Proteomes" id="UP000091857"/>
    </source>
</evidence>
<dbReference type="PANTHER" id="PTHR33544">
    <property type="entry name" value="DUF4005 DOMAIN-CONTAINING PROTEIN-RELATED"/>
    <property type="match status" value="1"/>
</dbReference>
<sequence length="209" mass="22864">MVLQETGWPLGLRPLNARIGLVRNQELSGSNSFSTLLTGSPSFTADSSSDLDTESTGSFFHDKSITLGSLIRVSSILELSRRSTRRIRTAETLRDKNNCKSKPWFFSLCSKLSSDDVNENDTPSLGHFLEEERRAANIHRRESPMLNGPDDFSPVLPNRDLNSLFVGGQVASSSLGADGGRRSSTELLEQGSGYGFTLIFSCLCGQLIE</sequence>
<dbReference type="PANTHER" id="PTHR33544:SF3">
    <property type="entry name" value="60S RIBOSOMAL PROTEIN L36"/>
    <property type="match status" value="1"/>
</dbReference>
<dbReference type="EMBL" id="CM004394">
    <property type="protein sequence ID" value="OAY43595.1"/>
    <property type="molecule type" value="Genomic_DNA"/>
</dbReference>
<dbReference type="Gramene" id="Manes.08G081800.1.v8.1">
    <property type="protein sequence ID" value="Manes.08G081800.1.v8.1.CDS"/>
    <property type="gene ID" value="Manes.08G081800.v8.1"/>
</dbReference>
<dbReference type="OMA" id="CTRACAD"/>
<dbReference type="AlphaFoldDB" id="A0A251KT89"/>
<dbReference type="STRING" id="3983.A0A251KT89"/>
<organism evidence="1 2">
    <name type="scientific">Manihot esculenta</name>
    <name type="common">Cassava</name>
    <name type="synonym">Jatropha manihot</name>
    <dbReference type="NCBI Taxonomy" id="3983"/>
    <lineage>
        <taxon>Eukaryota</taxon>
        <taxon>Viridiplantae</taxon>
        <taxon>Streptophyta</taxon>
        <taxon>Embryophyta</taxon>
        <taxon>Tracheophyta</taxon>
        <taxon>Spermatophyta</taxon>
        <taxon>Magnoliopsida</taxon>
        <taxon>eudicotyledons</taxon>
        <taxon>Gunneridae</taxon>
        <taxon>Pentapetalae</taxon>
        <taxon>rosids</taxon>
        <taxon>fabids</taxon>
        <taxon>Malpighiales</taxon>
        <taxon>Euphorbiaceae</taxon>
        <taxon>Crotonoideae</taxon>
        <taxon>Manihoteae</taxon>
        <taxon>Manihot</taxon>
    </lineage>
</organism>
<dbReference type="Gramene" id="Manes.08G081800.2.v8.1">
    <property type="protein sequence ID" value="Manes.08G081800.2.v8.1.CDS"/>
    <property type="gene ID" value="Manes.08G081800.v8.1"/>
</dbReference>
<dbReference type="OrthoDB" id="1898359at2759"/>
<reference evidence="1 2" key="1">
    <citation type="submission" date="2016-02" db="EMBL/GenBank/DDBJ databases">
        <title>WGS assembly of Manihot esculenta.</title>
        <authorList>
            <person name="Bredeson J.V."/>
            <person name="Prochnik S.E."/>
            <person name="Lyons J.B."/>
            <person name="Schmutz J."/>
            <person name="Grimwood J."/>
            <person name="Vrebalov J."/>
            <person name="Bart R.S."/>
            <person name="Amuge T."/>
            <person name="Ferguson M.E."/>
            <person name="Green R."/>
            <person name="Putnam N."/>
            <person name="Stites J."/>
            <person name="Rounsley S."/>
            <person name="Rokhsar D.S."/>
        </authorList>
    </citation>
    <scope>NUCLEOTIDE SEQUENCE [LARGE SCALE GENOMIC DNA]</scope>
    <source>
        <strain evidence="2">cv. AM560-2</strain>
        <tissue evidence="1">Leaf</tissue>
    </source>
</reference>
<dbReference type="Proteomes" id="UP000091857">
    <property type="component" value="Chromosome 8"/>
</dbReference>
<dbReference type="InterPro" id="IPR040344">
    <property type="entry name" value="At3g17950-like"/>
</dbReference>
<evidence type="ECO:0000313" key="1">
    <source>
        <dbReference type="EMBL" id="OAY43594.1"/>
    </source>
</evidence>
<gene>
    <name evidence="1" type="ORF">MANES_08G081800</name>
</gene>
<accession>A0A251KT89</accession>
<protein>
    <submittedName>
        <fullName evidence="1">Uncharacterized protein</fullName>
    </submittedName>
</protein>
<keyword evidence="2" id="KW-1185">Reference proteome</keyword>
<dbReference type="EMBL" id="CM004394">
    <property type="protein sequence ID" value="OAY43594.1"/>
    <property type="molecule type" value="Genomic_DNA"/>
</dbReference>